<protein>
    <submittedName>
        <fullName evidence="1">Uncharacterized protein</fullName>
    </submittedName>
</protein>
<dbReference type="EMBL" id="NUMG01000023">
    <property type="protein sequence ID" value="PGU00063.1"/>
    <property type="molecule type" value="Genomic_DNA"/>
</dbReference>
<dbReference type="AlphaFoldDB" id="A0A2C1LNM6"/>
<gene>
    <name evidence="1" type="ORF">COD19_17055</name>
</gene>
<proteinExistence type="predicted"/>
<evidence type="ECO:0000313" key="1">
    <source>
        <dbReference type="EMBL" id="PGU00063.1"/>
    </source>
</evidence>
<accession>A0A2C1LNM6</accession>
<sequence>MNLTYKGINKSGLSEWIESDLGEVLEEWQMFRYRSFVESLQENIGRQLTKDELRTVLWLSGFEQNSINNIVGIVSAAHLHGKNTK</sequence>
<organism evidence="1 2">
    <name type="scientific">Bacillus cereus</name>
    <dbReference type="NCBI Taxonomy" id="1396"/>
    <lineage>
        <taxon>Bacteria</taxon>
        <taxon>Bacillati</taxon>
        <taxon>Bacillota</taxon>
        <taxon>Bacilli</taxon>
        <taxon>Bacillales</taxon>
        <taxon>Bacillaceae</taxon>
        <taxon>Bacillus</taxon>
        <taxon>Bacillus cereus group</taxon>
    </lineage>
</organism>
<dbReference type="Proteomes" id="UP000225766">
    <property type="component" value="Unassembled WGS sequence"/>
</dbReference>
<name>A0A2C1LNM6_BACCE</name>
<comment type="caution">
    <text evidence="1">The sequence shown here is derived from an EMBL/GenBank/DDBJ whole genome shotgun (WGS) entry which is preliminary data.</text>
</comment>
<reference evidence="1 2" key="1">
    <citation type="submission" date="2017-09" db="EMBL/GenBank/DDBJ databases">
        <title>Large-scale bioinformatics analysis of Bacillus genomes uncovers conserved roles of natural products in bacterial physiology.</title>
        <authorList>
            <consortium name="Agbiome Team Llc"/>
            <person name="Bleich R.M."/>
            <person name="Grubbs K.J."/>
            <person name="Santa Maria K.C."/>
            <person name="Allen S.E."/>
            <person name="Farag S."/>
            <person name="Shank E.A."/>
            <person name="Bowers A."/>
        </authorList>
    </citation>
    <scope>NUCLEOTIDE SEQUENCE [LARGE SCALE GENOMIC DNA]</scope>
    <source>
        <strain evidence="1 2">AFS040105</strain>
    </source>
</reference>
<evidence type="ECO:0000313" key="2">
    <source>
        <dbReference type="Proteomes" id="UP000225766"/>
    </source>
</evidence>
<dbReference type="RefSeq" id="WP_098882801.1">
    <property type="nucleotide sequence ID" value="NZ_NUMG01000023.1"/>
</dbReference>